<sequence length="152" mass="16988">MLITKELIQKGMENKTFCVSLNLAVLKFATHATSAARGGSCDSEAEVGYSEVCRVHNKVPVFDMNWMTASLSDSKQLYTFEKAEMLLSKVLFLKAWFPPLCIATFHTELDTVDATQCPHSAQYERLLAVRKALDAAVHEGNRPWRNYAEDGA</sequence>
<accession>F6LCB5</accession>
<dbReference type="EMBL" id="HQ908090">
    <property type="protein sequence ID" value="AEG42403.1"/>
    <property type="molecule type" value="mRNA"/>
</dbReference>
<name>F6LCB5_HAELO</name>
<dbReference type="AlphaFoldDB" id="F6LCB5"/>
<reference evidence="1" key="1">
    <citation type="submission" date="2011-01" db="EMBL/GenBank/DDBJ databases">
        <title>Molecular cloning of the engorgement factor alpha from the hard tick, Haemaphysalis longicornis (Acari:Ixodidae).</title>
        <authorList>
            <person name="Zhou L."/>
            <person name="Zheng H."/>
            <person name="Yang X."/>
            <person name="Liu J."/>
        </authorList>
    </citation>
    <scope>NUCLEOTIDE SEQUENCE</scope>
</reference>
<gene>
    <name evidence="1" type="primary">EFalpha</name>
</gene>
<organism evidence="1">
    <name type="scientific">Haemaphysalis longicornis</name>
    <name type="common">Bush tick</name>
    <dbReference type="NCBI Taxonomy" id="44386"/>
    <lineage>
        <taxon>Eukaryota</taxon>
        <taxon>Metazoa</taxon>
        <taxon>Ecdysozoa</taxon>
        <taxon>Arthropoda</taxon>
        <taxon>Chelicerata</taxon>
        <taxon>Arachnida</taxon>
        <taxon>Acari</taxon>
        <taxon>Parasitiformes</taxon>
        <taxon>Ixodida</taxon>
        <taxon>Ixodoidea</taxon>
        <taxon>Ixodidae</taxon>
        <taxon>Haemaphysalinae</taxon>
        <taxon>Haemaphysalis</taxon>
    </lineage>
</organism>
<proteinExistence type="evidence at transcript level"/>
<protein>
    <submittedName>
        <fullName evidence="1">Engorgement factor alpha protein</fullName>
    </submittedName>
</protein>
<evidence type="ECO:0000313" key="1">
    <source>
        <dbReference type="EMBL" id="AEG42403.1"/>
    </source>
</evidence>